<dbReference type="HOGENOM" id="CLU_1883012_0_0_0"/>
<evidence type="ECO:0000256" key="1">
    <source>
        <dbReference type="SAM" id="MobiDB-lite"/>
    </source>
</evidence>
<accession>Q1ILT5</accession>
<proteinExistence type="predicted"/>
<evidence type="ECO:0000313" key="2">
    <source>
        <dbReference type="EMBL" id="ABF42165.1"/>
    </source>
</evidence>
<dbReference type="KEGG" id="aba:Acid345_3164"/>
<gene>
    <name evidence="2" type="ordered locus">Acid345_3164</name>
</gene>
<dbReference type="AlphaFoldDB" id="Q1ILT5"/>
<name>Q1ILT5_KORVE</name>
<reference evidence="2 3" key="1">
    <citation type="journal article" date="2009" name="Appl. Environ. Microbiol.">
        <title>Three genomes from the phylum Acidobacteria provide insight into the lifestyles of these microorganisms in soils.</title>
        <authorList>
            <person name="Ward N.L."/>
            <person name="Challacombe J.F."/>
            <person name="Janssen P.H."/>
            <person name="Henrissat B."/>
            <person name="Coutinho P.M."/>
            <person name="Wu M."/>
            <person name="Xie G."/>
            <person name="Haft D.H."/>
            <person name="Sait M."/>
            <person name="Badger J."/>
            <person name="Barabote R.D."/>
            <person name="Bradley B."/>
            <person name="Brettin T.S."/>
            <person name="Brinkac L.M."/>
            <person name="Bruce D."/>
            <person name="Creasy T."/>
            <person name="Daugherty S.C."/>
            <person name="Davidsen T.M."/>
            <person name="DeBoy R.T."/>
            <person name="Detter J.C."/>
            <person name="Dodson R.J."/>
            <person name="Durkin A.S."/>
            <person name="Ganapathy A."/>
            <person name="Gwinn-Giglio M."/>
            <person name="Han C.S."/>
            <person name="Khouri H."/>
            <person name="Kiss H."/>
            <person name="Kothari S.P."/>
            <person name="Madupu R."/>
            <person name="Nelson K.E."/>
            <person name="Nelson W.C."/>
            <person name="Paulsen I."/>
            <person name="Penn K."/>
            <person name="Ren Q."/>
            <person name="Rosovitz M.J."/>
            <person name="Selengut J.D."/>
            <person name="Shrivastava S."/>
            <person name="Sullivan S.A."/>
            <person name="Tapia R."/>
            <person name="Thompson L.S."/>
            <person name="Watkins K.L."/>
            <person name="Yang Q."/>
            <person name="Yu C."/>
            <person name="Zafar N."/>
            <person name="Zhou L."/>
            <person name="Kuske C.R."/>
        </authorList>
    </citation>
    <scope>NUCLEOTIDE SEQUENCE [LARGE SCALE GENOMIC DNA]</scope>
    <source>
        <strain evidence="2 3">Ellin345</strain>
    </source>
</reference>
<protein>
    <submittedName>
        <fullName evidence="2">Uncharacterized protein</fullName>
    </submittedName>
</protein>
<dbReference type="EMBL" id="CP000360">
    <property type="protein sequence ID" value="ABF42165.1"/>
    <property type="molecule type" value="Genomic_DNA"/>
</dbReference>
<keyword evidence="3" id="KW-1185">Reference proteome</keyword>
<feature type="region of interest" description="Disordered" evidence="1">
    <location>
        <begin position="105"/>
        <end position="135"/>
    </location>
</feature>
<dbReference type="Proteomes" id="UP000002432">
    <property type="component" value="Chromosome"/>
</dbReference>
<dbReference type="STRING" id="204669.Acid345_3164"/>
<dbReference type="EnsemblBacteria" id="ABF42165">
    <property type="protein sequence ID" value="ABF42165"/>
    <property type="gene ID" value="Acid345_3164"/>
</dbReference>
<sequence length="135" mass="14780">MTVVEGSNRILAEELITLNDGVVRRCKFDFNAQVLIGDVYLQSGKEKFGAAMENPLGSLRLQLWAGMASDVNRRLKDPNWTILRVGDLLDGMDIAELLGKVARLKASASAGPEKDTSGKKSKKKRGLKPPKNGRE</sequence>
<organism evidence="2 3">
    <name type="scientific">Koribacter versatilis (strain Ellin345)</name>
    <dbReference type="NCBI Taxonomy" id="204669"/>
    <lineage>
        <taxon>Bacteria</taxon>
        <taxon>Pseudomonadati</taxon>
        <taxon>Acidobacteriota</taxon>
        <taxon>Terriglobia</taxon>
        <taxon>Terriglobales</taxon>
        <taxon>Candidatus Korobacteraceae</taxon>
        <taxon>Candidatus Korobacter</taxon>
    </lineage>
</organism>
<feature type="compositionally biased region" description="Basic residues" evidence="1">
    <location>
        <begin position="119"/>
        <end position="128"/>
    </location>
</feature>
<dbReference type="RefSeq" id="WP_011523964.1">
    <property type="nucleotide sequence ID" value="NC_008009.1"/>
</dbReference>
<evidence type="ECO:0000313" key="3">
    <source>
        <dbReference type="Proteomes" id="UP000002432"/>
    </source>
</evidence>